<name>A0A1H3Q760_9FIRM</name>
<organism evidence="5 6">
    <name type="scientific">Proteiniborus ethanoligenes</name>
    <dbReference type="NCBI Taxonomy" id="415015"/>
    <lineage>
        <taxon>Bacteria</taxon>
        <taxon>Bacillati</taxon>
        <taxon>Bacillota</taxon>
        <taxon>Clostridia</taxon>
        <taxon>Eubacteriales</taxon>
        <taxon>Proteiniborus</taxon>
    </lineage>
</organism>
<dbReference type="RefSeq" id="WP_091730148.1">
    <property type="nucleotide sequence ID" value="NZ_FNQE01000018.1"/>
</dbReference>
<dbReference type="GO" id="GO:0003700">
    <property type="term" value="F:DNA-binding transcription factor activity"/>
    <property type="evidence" value="ECO:0007669"/>
    <property type="project" value="InterPro"/>
</dbReference>
<evidence type="ECO:0000256" key="3">
    <source>
        <dbReference type="ARBA" id="ARBA00023163"/>
    </source>
</evidence>
<gene>
    <name evidence="5" type="ORF">SAMN05660462_01829</name>
</gene>
<dbReference type="Proteomes" id="UP000198625">
    <property type="component" value="Unassembled WGS sequence"/>
</dbReference>
<keyword evidence="2 5" id="KW-0238">DNA-binding</keyword>
<dbReference type="InterPro" id="IPR011991">
    <property type="entry name" value="ArsR-like_HTH"/>
</dbReference>
<proteinExistence type="predicted"/>
<reference evidence="5 6" key="1">
    <citation type="submission" date="2016-10" db="EMBL/GenBank/DDBJ databases">
        <authorList>
            <person name="de Groot N.N."/>
        </authorList>
    </citation>
    <scope>NUCLEOTIDE SEQUENCE [LARGE SCALE GENOMIC DNA]</scope>
    <source>
        <strain evidence="5 6">DSM 21650</strain>
    </source>
</reference>
<dbReference type="InterPro" id="IPR036388">
    <property type="entry name" value="WH-like_DNA-bd_sf"/>
</dbReference>
<dbReference type="OrthoDB" id="1706794at2"/>
<dbReference type="SUPFAM" id="SSF46785">
    <property type="entry name" value="Winged helix' DNA-binding domain"/>
    <property type="match status" value="1"/>
</dbReference>
<dbReference type="CDD" id="cd00090">
    <property type="entry name" value="HTH_ARSR"/>
    <property type="match status" value="1"/>
</dbReference>
<dbReference type="InterPro" id="IPR051081">
    <property type="entry name" value="HTH_MetalResp_TranReg"/>
</dbReference>
<keyword evidence="1" id="KW-0805">Transcription regulation</keyword>
<dbReference type="Gene3D" id="1.10.10.10">
    <property type="entry name" value="Winged helix-like DNA-binding domain superfamily/Winged helix DNA-binding domain"/>
    <property type="match status" value="1"/>
</dbReference>
<protein>
    <submittedName>
        <fullName evidence="5">DNA-binding transcriptional regulator, ArsR family</fullName>
    </submittedName>
</protein>
<evidence type="ECO:0000313" key="6">
    <source>
        <dbReference type="Proteomes" id="UP000198625"/>
    </source>
</evidence>
<feature type="domain" description="HTH arsR-type" evidence="4">
    <location>
        <begin position="262"/>
        <end position="354"/>
    </location>
</feature>
<dbReference type="STRING" id="415015.SAMN05660462_01829"/>
<evidence type="ECO:0000256" key="1">
    <source>
        <dbReference type="ARBA" id="ARBA00023015"/>
    </source>
</evidence>
<dbReference type="EMBL" id="FNQE01000018">
    <property type="protein sequence ID" value="SDZ09100.1"/>
    <property type="molecule type" value="Genomic_DNA"/>
</dbReference>
<sequence length="354" mass="41984">MKVLFNKEIGKLYDLFASLMVSLNSEEYFEEISKYNIPEDKVFKEALEEVKVLLGDELPKYNRTFHFNSNVGFSLIHTDKMWYCKDLEEYLEYIEALDEYEVQKIIIAFIDYHGEEWIQVKDDEIIKELLRDKVKLYKFLEDKPISDEEKWRIFSILNNIEGYKNDFTTLIREYSLKYDALYRKHEKEMEDFTLKLEEEVNKKGIAIDIPINQFIDAKIIKTLFIIPSFFHSYTLSQNRINKKGESYLILGKNIEQIFQGANREASMERNISIFKNLGDLNRYTFIKLLSEGEKYGQEITEALGITSATVSYHANNLLIAGLITMERYENKTYYSLNKESLRQMIDFIKKDLKI</sequence>
<dbReference type="PANTHER" id="PTHR33154:SF18">
    <property type="entry name" value="ARSENICAL RESISTANCE OPERON REPRESSOR"/>
    <property type="match status" value="1"/>
</dbReference>
<dbReference type="SMART" id="SM00418">
    <property type="entry name" value="HTH_ARSR"/>
    <property type="match status" value="1"/>
</dbReference>
<dbReference type="AlphaFoldDB" id="A0A1H3Q760"/>
<dbReference type="PANTHER" id="PTHR33154">
    <property type="entry name" value="TRANSCRIPTIONAL REGULATOR, ARSR FAMILY"/>
    <property type="match status" value="1"/>
</dbReference>
<dbReference type="PROSITE" id="PS50987">
    <property type="entry name" value="HTH_ARSR_2"/>
    <property type="match status" value="1"/>
</dbReference>
<evidence type="ECO:0000259" key="4">
    <source>
        <dbReference type="PROSITE" id="PS50987"/>
    </source>
</evidence>
<keyword evidence="6" id="KW-1185">Reference proteome</keyword>
<evidence type="ECO:0000313" key="5">
    <source>
        <dbReference type="EMBL" id="SDZ09100.1"/>
    </source>
</evidence>
<dbReference type="InterPro" id="IPR001845">
    <property type="entry name" value="HTH_ArsR_DNA-bd_dom"/>
</dbReference>
<evidence type="ECO:0000256" key="2">
    <source>
        <dbReference type="ARBA" id="ARBA00023125"/>
    </source>
</evidence>
<dbReference type="InterPro" id="IPR036390">
    <property type="entry name" value="WH_DNA-bd_sf"/>
</dbReference>
<dbReference type="Pfam" id="PF01022">
    <property type="entry name" value="HTH_5"/>
    <property type="match status" value="1"/>
</dbReference>
<keyword evidence="3" id="KW-0804">Transcription</keyword>
<accession>A0A1H3Q760</accession>
<dbReference type="GO" id="GO:0003677">
    <property type="term" value="F:DNA binding"/>
    <property type="evidence" value="ECO:0007669"/>
    <property type="project" value="UniProtKB-KW"/>
</dbReference>